<dbReference type="EMBL" id="CP027665">
    <property type="protein sequence ID" value="AVO37447.1"/>
    <property type="molecule type" value="Genomic_DNA"/>
</dbReference>
<proteinExistence type="inferred from homology"/>
<gene>
    <name evidence="10" type="ORF">C6Y53_06790</name>
</gene>
<feature type="transmembrane region" description="Helical" evidence="9">
    <location>
        <begin position="120"/>
        <end position="141"/>
    </location>
</feature>
<protein>
    <submittedName>
        <fullName evidence="10">YeeE/YedE family protein</fullName>
    </submittedName>
</protein>
<keyword evidence="6 9" id="KW-1133">Transmembrane helix</keyword>
<dbReference type="InterPro" id="IPR007272">
    <property type="entry name" value="Sulf_transp_TsuA/YedE"/>
</dbReference>
<evidence type="ECO:0000256" key="5">
    <source>
        <dbReference type="ARBA" id="ARBA00022692"/>
    </source>
</evidence>
<evidence type="ECO:0000256" key="1">
    <source>
        <dbReference type="ARBA" id="ARBA00004429"/>
    </source>
</evidence>
<dbReference type="PANTHER" id="PTHR30574:SF1">
    <property type="entry name" value="SULPHUR TRANSPORT DOMAIN-CONTAINING PROTEIN"/>
    <property type="match status" value="1"/>
</dbReference>
<dbReference type="AlphaFoldDB" id="A0A2S0MNN4"/>
<dbReference type="Proteomes" id="UP000237655">
    <property type="component" value="Chromosome"/>
</dbReference>
<accession>A0A2S0MNN4</accession>
<dbReference type="RefSeq" id="WP_106471758.1">
    <property type="nucleotide sequence ID" value="NZ_CP027665.1"/>
</dbReference>
<dbReference type="KEGG" id="thas:C6Y53_06790"/>
<keyword evidence="5 9" id="KW-0812">Transmembrane</keyword>
<keyword evidence="11" id="KW-1185">Reference proteome</keyword>
<dbReference type="GO" id="GO:0005886">
    <property type="term" value="C:plasma membrane"/>
    <property type="evidence" value="ECO:0007669"/>
    <property type="project" value="UniProtKB-SubCell"/>
</dbReference>
<keyword evidence="2" id="KW-0813">Transport</keyword>
<feature type="transmembrane region" description="Helical" evidence="9">
    <location>
        <begin position="77"/>
        <end position="99"/>
    </location>
</feature>
<organism evidence="10 11">
    <name type="scientific">Pukyongiella litopenaei</name>
    <dbReference type="NCBI Taxonomy" id="2605946"/>
    <lineage>
        <taxon>Bacteria</taxon>
        <taxon>Pseudomonadati</taxon>
        <taxon>Pseudomonadota</taxon>
        <taxon>Alphaproteobacteria</taxon>
        <taxon>Rhodobacterales</taxon>
        <taxon>Paracoccaceae</taxon>
        <taxon>Pukyongiella</taxon>
    </lineage>
</organism>
<evidence type="ECO:0000256" key="2">
    <source>
        <dbReference type="ARBA" id="ARBA00022448"/>
    </source>
</evidence>
<feature type="transmembrane region" description="Helical" evidence="9">
    <location>
        <begin position="50"/>
        <end position="71"/>
    </location>
</feature>
<evidence type="ECO:0000256" key="8">
    <source>
        <dbReference type="ARBA" id="ARBA00035655"/>
    </source>
</evidence>
<evidence type="ECO:0000313" key="10">
    <source>
        <dbReference type="EMBL" id="AVO37447.1"/>
    </source>
</evidence>
<evidence type="ECO:0000256" key="3">
    <source>
        <dbReference type="ARBA" id="ARBA00022475"/>
    </source>
</evidence>
<keyword evidence="7 9" id="KW-0472">Membrane</keyword>
<evidence type="ECO:0000256" key="9">
    <source>
        <dbReference type="SAM" id="Phobius"/>
    </source>
</evidence>
<sequence>METAFTPLLSLGGGLLIGVSTVLLMLSLGRVMGATGILNGILQPAGGQDFSWRAAILLGMMSGPVALGAIFGMPATIQVVSSAPMLVVSGLLVGVGVTYGGGCTSGHGICGNARLSARSIVATVTFMLATFITVFVLRHVVGV</sequence>
<comment type="similarity">
    <text evidence="8">Belongs to the TsuA/YedE (TC 9.B.102) family.</text>
</comment>
<name>A0A2S0MNN4_9RHOB</name>
<keyword evidence="3" id="KW-1003">Cell membrane</keyword>
<keyword evidence="4" id="KW-0997">Cell inner membrane</keyword>
<reference evidence="11" key="1">
    <citation type="submission" date="2018-03" db="EMBL/GenBank/DDBJ databases">
        <title>Genomic analysis of the strain SH-1 isolated from shrimp intestine.</title>
        <authorList>
            <person name="Kim Y.-S."/>
            <person name="Kim S.-E."/>
            <person name="Kim K.-H."/>
        </authorList>
    </citation>
    <scope>NUCLEOTIDE SEQUENCE [LARGE SCALE GENOMIC DNA]</scope>
    <source>
        <strain evidence="11">SH-1</strain>
    </source>
</reference>
<evidence type="ECO:0000256" key="4">
    <source>
        <dbReference type="ARBA" id="ARBA00022519"/>
    </source>
</evidence>
<dbReference type="PANTHER" id="PTHR30574">
    <property type="entry name" value="INNER MEMBRANE PROTEIN YEDE"/>
    <property type="match status" value="1"/>
</dbReference>
<comment type="subcellular location">
    <subcellularLocation>
        <location evidence="1">Cell inner membrane</location>
        <topology evidence="1">Multi-pass membrane protein</topology>
    </subcellularLocation>
</comment>
<feature type="transmembrane region" description="Helical" evidence="9">
    <location>
        <begin position="6"/>
        <end position="29"/>
    </location>
</feature>
<evidence type="ECO:0000313" key="11">
    <source>
        <dbReference type="Proteomes" id="UP000237655"/>
    </source>
</evidence>
<evidence type="ECO:0000256" key="6">
    <source>
        <dbReference type="ARBA" id="ARBA00022989"/>
    </source>
</evidence>
<evidence type="ECO:0000256" key="7">
    <source>
        <dbReference type="ARBA" id="ARBA00023136"/>
    </source>
</evidence>